<dbReference type="EMBL" id="QXFU01007661">
    <property type="protein sequence ID" value="KAE8958017.1"/>
    <property type="molecule type" value="Genomic_DNA"/>
</dbReference>
<feature type="compositionally biased region" description="Polar residues" evidence="1">
    <location>
        <begin position="33"/>
        <end position="49"/>
    </location>
</feature>
<dbReference type="AlphaFoldDB" id="A0A6A3GNC4"/>
<sequence length="77" mass="8189">MLRRHSSPALHLPVLATSLTVSTSQKAPVGSSGFRNTSSTPSGDLSSRARSPPPPVGPRMRDGGAPVCRARKQRRAW</sequence>
<protein>
    <submittedName>
        <fullName evidence="2">Uncharacterized protein</fullName>
    </submittedName>
</protein>
<accession>A0A6A3GNC4</accession>
<evidence type="ECO:0000256" key="1">
    <source>
        <dbReference type="SAM" id="MobiDB-lite"/>
    </source>
</evidence>
<feature type="compositionally biased region" description="Polar residues" evidence="1">
    <location>
        <begin position="17"/>
        <end position="26"/>
    </location>
</feature>
<reference evidence="2 3" key="1">
    <citation type="submission" date="2018-09" db="EMBL/GenBank/DDBJ databases">
        <title>Genomic investigation of the strawberry pathogen Phytophthora fragariae indicates pathogenicity is determined by transcriptional variation in three key races.</title>
        <authorList>
            <person name="Adams T.M."/>
            <person name="Armitage A.D."/>
            <person name="Sobczyk M.K."/>
            <person name="Bates H.J."/>
            <person name="Dunwell J.M."/>
            <person name="Nellist C.F."/>
            <person name="Harrison R.J."/>
        </authorList>
    </citation>
    <scope>NUCLEOTIDE SEQUENCE [LARGE SCALE GENOMIC DNA]</scope>
    <source>
        <strain evidence="2 3">SCRP324</strain>
    </source>
</reference>
<comment type="caution">
    <text evidence="2">The sequence shown here is derived from an EMBL/GenBank/DDBJ whole genome shotgun (WGS) entry which is preliminary data.</text>
</comment>
<gene>
    <name evidence="2" type="ORF">PR002_g31000</name>
</gene>
<proteinExistence type="predicted"/>
<feature type="region of interest" description="Disordered" evidence="1">
    <location>
        <begin position="1"/>
        <end position="77"/>
    </location>
</feature>
<evidence type="ECO:0000313" key="2">
    <source>
        <dbReference type="EMBL" id="KAE8958017.1"/>
    </source>
</evidence>
<evidence type="ECO:0000313" key="3">
    <source>
        <dbReference type="Proteomes" id="UP000435112"/>
    </source>
</evidence>
<dbReference type="Proteomes" id="UP000435112">
    <property type="component" value="Unassembled WGS sequence"/>
</dbReference>
<name>A0A6A3GNC4_9STRA</name>
<organism evidence="2 3">
    <name type="scientific">Phytophthora rubi</name>
    <dbReference type="NCBI Taxonomy" id="129364"/>
    <lineage>
        <taxon>Eukaryota</taxon>
        <taxon>Sar</taxon>
        <taxon>Stramenopiles</taxon>
        <taxon>Oomycota</taxon>
        <taxon>Peronosporomycetes</taxon>
        <taxon>Peronosporales</taxon>
        <taxon>Peronosporaceae</taxon>
        <taxon>Phytophthora</taxon>
    </lineage>
</organism>